<keyword evidence="1" id="KW-0812">Transmembrane</keyword>
<protein>
    <submittedName>
        <fullName evidence="2">Uncharacterized protein</fullName>
    </submittedName>
</protein>
<accession>A0A6J8AL35</accession>
<evidence type="ECO:0000256" key="1">
    <source>
        <dbReference type="SAM" id="Phobius"/>
    </source>
</evidence>
<dbReference type="EMBL" id="CACVKT020001498">
    <property type="protein sequence ID" value="CAC5368732.1"/>
    <property type="molecule type" value="Genomic_DNA"/>
</dbReference>
<evidence type="ECO:0000313" key="2">
    <source>
        <dbReference type="EMBL" id="CAC5368732.1"/>
    </source>
</evidence>
<organism evidence="2 3">
    <name type="scientific">Mytilus coruscus</name>
    <name type="common">Sea mussel</name>
    <dbReference type="NCBI Taxonomy" id="42192"/>
    <lineage>
        <taxon>Eukaryota</taxon>
        <taxon>Metazoa</taxon>
        <taxon>Spiralia</taxon>
        <taxon>Lophotrochozoa</taxon>
        <taxon>Mollusca</taxon>
        <taxon>Bivalvia</taxon>
        <taxon>Autobranchia</taxon>
        <taxon>Pteriomorphia</taxon>
        <taxon>Mytilida</taxon>
        <taxon>Mytiloidea</taxon>
        <taxon>Mytilidae</taxon>
        <taxon>Mytilinae</taxon>
        <taxon>Mytilus</taxon>
    </lineage>
</organism>
<sequence length="214" mass="24746">MLRTKCIIRILSVLIDVQKDRLVFGQTVELVCHLQGSLHLEDGSSRQWSGGAFNKVLSLNGYSSDINKYQEIIKTNTEFRLRVFNFNESDANQYYKCVYGFKYDETKLDLSKKLYEYIPHENEIDTRYIFNNKGETVTTEITIICSVGTRKIVTKTTKIPECDDRNELGTNYSPKIAMIVLTTMSIVLVCLVGLVLIYKWKHRSDYSRPRANKC</sequence>
<dbReference type="Proteomes" id="UP000507470">
    <property type="component" value="Unassembled WGS sequence"/>
</dbReference>
<keyword evidence="3" id="KW-1185">Reference proteome</keyword>
<name>A0A6J8AL35_MYTCO</name>
<dbReference type="AlphaFoldDB" id="A0A6J8AL35"/>
<keyword evidence="1" id="KW-0472">Membrane</keyword>
<evidence type="ECO:0000313" key="3">
    <source>
        <dbReference type="Proteomes" id="UP000507470"/>
    </source>
</evidence>
<reference evidence="2 3" key="1">
    <citation type="submission" date="2020-06" db="EMBL/GenBank/DDBJ databases">
        <authorList>
            <person name="Li R."/>
            <person name="Bekaert M."/>
        </authorList>
    </citation>
    <scope>NUCLEOTIDE SEQUENCE [LARGE SCALE GENOMIC DNA]</scope>
    <source>
        <strain evidence="3">wild</strain>
    </source>
</reference>
<feature type="transmembrane region" description="Helical" evidence="1">
    <location>
        <begin position="176"/>
        <end position="198"/>
    </location>
</feature>
<keyword evidence="1" id="KW-1133">Transmembrane helix</keyword>
<proteinExistence type="predicted"/>
<gene>
    <name evidence="2" type="ORF">MCOR_8197</name>
</gene>